<dbReference type="Pfam" id="PF13419">
    <property type="entry name" value="HAD_2"/>
    <property type="match status" value="1"/>
</dbReference>
<dbReference type="NCBIfam" id="TIGR01509">
    <property type="entry name" value="HAD-SF-IA-v3"/>
    <property type="match status" value="1"/>
</dbReference>
<evidence type="ECO:0000313" key="2">
    <source>
        <dbReference type="Proteomes" id="UP000070687"/>
    </source>
</evidence>
<dbReference type="AlphaFoldDB" id="A0A133NSD6"/>
<name>A0A133NSD6_GARVA</name>
<reference evidence="1 2" key="1">
    <citation type="submission" date="2016-01" db="EMBL/GenBank/DDBJ databases">
        <authorList>
            <person name="Oliw E.H."/>
        </authorList>
    </citation>
    <scope>NUCLEOTIDE SEQUENCE [LARGE SCALE GENOMIC DNA]</scope>
    <source>
        <strain evidence="1 2">PSS_7772B</strain>
    </source>
</reference>
<dbReference type="SFLD" id="SFLDG01129">
    <property type="entry name" value="C1.5:_HAD__Beta-PGM__Phosphata"/>
    <property type="match status" value="1"/>
</dbReference>
<dbReference type="EMBL" id="LRQB01000075">
    <property type="protein sequence ID" value="KXA19204.1"/>
    <property type="molecule type" value="Genomic_DNA"/>
</dbReference>
<protein>
    <submittedName>
        <fullName evidence="1">HAD hydrolase, family IA, variant 3</fullName>
    </submittedName>
</protein>
<dbReference type="Gene3D" id="3.40.50.1000">
    <property type="entry name" value="HAD superfamily/HAD-like"/>
    <property type="match status" value="1"/>
</dbReference>
<dbReference type="SFLD" id="SFLDS00003">
    <property type="entry name" value="Haloacid_Dehalogenase"/>
    <property type="match status" value="1"/>
</dbReference>
<dbReference type="InterPro" id="IPR041492">
    <property type="entry name" value="HAD_2"/>
</dbReference>
<dbReference type="OrthoDB" id="9797743at2"/>
<proteinExistence type="predicted"/>
<comment type="caution">
    <text evidence="1">The sequence shown here is derived from an EMBL/GenBank/DDBJ whole genome shotgun (WGS) entry which is preliminary data.</text>
</comment>
<dbReference type="InterPro" id="IPR006439">
    <property type="entry name" value="HAD-SF_hydro_IA"/>
</dbReference>
<dbReference type="Gene3D" id="1.10.150.240">
    <property type="entry name" value="Putative phosphatase, domain 2"/>
    <property type="match status" value="1"/>
</dbReference>
<dbReference type="PANTHER" id="PTHR18901:SF38">
    <property type="entry name" value="PSEUDOURIDINE-5'-PHOSPHATASE"/>
    <property type="match status" value="1"/>
</dbReference>
<dbReference type="RefSeq" id="WP_064347538.1">
    <property type="nucleotide sequence ID" value="NZ_KQ956870.1"/>
</dbReference>
<keyword evidence="1" id="KW-0378">Hydrolase</keyword>
<evidence type="ECO:0000313" key="1">
    <source>
        <dbReference type="EMBL" id="KXA19204.1"/>
    </source>
</evidence>
<dbReference type="PATRIC" id="fig|2702.100.peg.1175"/>
<dbReference type="GO" id="GO:0016791">
    <property type="term" value="F:phosphatase activity"/>
    <property type="evidence" value="ECO:0007669"/>
    <property type="project" value="TreeGrafter"/>
</dbReference>
<dbReference type="InterPro" id="IPR023198">
    <property type="entry name" value="PGP-like_dom2"/>
</dbReference>
<organism evidence="1 2">
    <name type="scientific">Gardnerella vaginalis</name>
    <dbReference type="NCBI Taxonomy" id="2702"/>
    <lineage>
        <taxon>Bacteria</taxon>
        <taxon>Bacillati</taxon>
        <taxon>Actinomycetota</taxon>
        <taxon>Actinomycetes</taxon>
        <taxon>Bifidobacteriales</taxon>
        <taxon>Bifidobacteriaceae</taxon>
        <taxon>Gardnerella</taxon>
    </lineage>
</organism>
<dbReference type="PANTHER" id="PTHR18901">
    <property type="entry name" value="2-DEOXYGLUCOSE-6-PHOSPHATE PHOSPHATASE 2"/>
    <property type="match status" value="1"/>
</dbReference>
<accession>A0A133NSD6</accession>
<dbReference type="InterPro" id="IPR023214">
    <property type="entry name" value="HAD_sf"/>
</dbReference>
<sequence length="235" mass="26005">MVLRNIASVNADTIRAAIFDFDGTLLDSLGVWDDIDKRSFAKRGMSVPSIFADTTAAMNPHQIADYVIEHCGFTDSPETLMQEWSDMAFDAYAHQLPLKKGAYDYVHYLHANKVKLLLVTTLSQRLCLPALTRVGIADCFDFLQCGEDLPEAGKHSSRIYLDLASQFHIAPNNFAVFEDSHVALRSAQQAGMQTYGVVDDINAEISEDSPLQKCVSIFSDFAFAPKIFNANIANS</sequence>
<dbReference type="Proteomes" id="UP000070687">
    <property type="component" value="Unassembled WGS sequence"/>
</dbReference>
<gene>
    <name evidence="1" type="ORF">HMPREF3208_01190</name>
</gene>
<dbReference type="SUPFAM" id="SSF56784">
    <property type="entry name" value="HAD-like"/>
    <property type="match status" value="1"/>
</dbReference>
<dbReference type="InterPro" id="IPR036412">
    <property type="entry name" value="HAD-like_sf"/>
</dbReference>